<evidence type="ECO:0000313" key="4">
    <source>
        <dbReference type="EMBL" id="KAA8998438.1"/>
    </source>
</evidence>
<dbReference type="GO" id="GO:0009401">
    <property type="term" value="P:phosphoenolpyruvate-dependent sugar phosphotransferase system"/>
    <property type="evidence" value="ECO:0007669"/>
    <property type="project" value="UniProtKB-KW"/>
</dbReference>
<keyword evidence="5" id="KW-1185">Reference proteome</keyword>
<keyword evidence="4" id="KW-0762">Sugar transport</keyword>
<feature type="domain" description="PTS EIIB type-2" evidence="3">
    <location>
        <begin position="1"/>
        <end position="91"/>
    </location>
</feature>
<keyword evidence="2" id="KW-0598">Phosphotransferase system</keyword>
<protein>
    <submittedName>
        <fullName evidence="4">PTS sugar transporter subunit IIB</fullName>
    </submittedName>
</protein>
<evidence type="ECO:0000256" key="1">
    <source>
        <dbReference type="ARBA" id="ARBA00022679"/>
    </source>
</evidence>
<dbReference type="CDD" id="cd05563">
    <property type="entry name" value="PTS_IIB_ascorbate"/>
    <property type="match status" value="1"/>
</dbReference>
<keyword evidence="1" id="KW-0808">Transferase</keyword>
<dbReference type="Proteomes" id="UP000335415">
    <property type="component" value="Unassembled WGS sequence"/>
</dbReference>
<evidence type="ECO:0000256" key="2">
    <source>
        <dbReference type="ARBA" id="ARBA00022683"/>
    </source>
</evidence>
<dbReference type="GO" id="GO:0008982">
    <property type="term" value="F:protein-N(PI)-phosphohistidine-sugar phosphotransferase activity"/>
    <property type="evidence" value="ECO:0007669"/>
    <property type="project" value="InterPro"/>
</dbReference>
<evidence type="ECO:0000259" key="3">
    <source>
        <dbReference type="PROSITE" id="PS51099"/>
    </source>
</evidence>
<evidence type="ECO:0000313" key="5">
    <source>
        <dbReference type="Proteomes" id="UP000335415"/>
    </source>
</evidence>
<accession>A0A5J5FWW5</accession>
<proteinExistence type="predicted"/>
<name>A0A5J5FWW5_9GAMM</name>
<dbReference type="PROSITE" id="PS51099">
    <property type="entry name" value="PTS_EIIB_TYPE_2"/>
    <property type="match status" value="1"/>
</dbReference>
<dbReference type="OrthoDB" id="6603449at2"/>
<dbReference type="AlphaFoldDB" id="A0A5J5FWW5"/>
<dbReference type="SUPFAM" id="SSF52794">
    <property type="entry name" value="PTS system IIB component-like"/>
    <property type="match status" value="1"/>
</dbReference>
<dbReference type="RefSeq" id="WP_150435916.1">
    <property type="nucleotide sequence ID" value="NZ_VYKJ01000008.1"/>
</dbReference>
<keyword evidence="4" id="KW-0813">Transport</keyword>
<comment type="caution">
    <text evidence="4">The sequence shown here is derived from an EMBL/GenBank/DDBJ whole genome shotgun (WGS) entry which is preliminary data.</text>
</comment>
<dbReference type="InterPro" id="IPR003501">
    <property type="entry name" value="PTS_EIIB_2/3"/>
</dbReference>
<gene>
    <name evidence="4" type="ORF">FJU30_15650</name>
</gene>
<sequence>MKILTVCGLGMGSSLILKMNVESVLRKLGQQASVEHMDVSSASSASADVVLTNAELAGNLSHLPCAVMVVNNYLDLQEIERALLSSGALADGRSV</sequence>
<dbReference type="EMBL" id="VYKJ01000008">
    <property type="protein sequence ID" value="KAA8998438.1"/>
    <property type="molecule type" value="Genomic_DNA"/>
</dbReference>
<organism evidence="4 5">
    <name type="scientific">Affinibrenneria salicis</name>
    <dbReference type="NCBI Taxonomy" id="2590031"/>
    <lineage>
        <taxon>Bacteria</taxon>
        <taxon>Pseudomonadati</taxon>
        <taxon>Pseudomonadota</taxon>
        <taxon>Gammaproteobacteria</taxon>
        <taxon>Enterobacterales</taxon>
        <taxon>Pectobacteriaceae</taxon>
        <taxon>Affinibrenneria</taxon>
    </lineage>
</organism>
<dbReference type="Pfam" id="PF02302">
    <property type="entry name" value="PTS_IIB"/>
    <property type="match status" value="1"/>
</dbReference>
<reference evidence="4 5" key="1">
    <citation type="submission" date="2019-09" db="EMBL/GenBank/DDBJ databases">
        <authorList>
            <person name="Li Y."/>
        </authorList>
    </citation>
    <scope>NUCLEOTIDE SEQUENCE [LARGE SCALE GENOMIC DNA]</scope>
    <source>
        <strain evidence="4 5">L3-3HA</strain>
    </source>
</reference>
<dbReference type="InterPro" id="IPR036095">
    <property type="entry name" value="PTS_EIIB-like_sf"/>
</dbReference>
<dbReference type="Gene3D" id="3.40.50.2300">
    <property type="match status" value="1"/>
</dbReference>
<dbReference type="InterPro" id="IPR013011">
    <property type="entry name" value="PTS_EIIB_2"/>
</dbReference>